<dbReference type="NCBIfam" id="TIGR01737">
    <property type="entry name" value="FGAM_synth_I"/>
    <property type="match status" value="1"/>
</dbReference>
<keyword evidence="4" id="KW-0658">Purine biosynthesis</keyword>
<dbReference type="PANTHER" id="PTHR10099:SF1">
    <property type="entry name" value="PHOSPHORIBOSYLFORMYLGLYCINAMIDINE SYNTHASE"/>
    <property type="match status" value="1"/>
</dbReference>
<dbReference type="GO" id="GO:0006189">
    <property type="term" value="P:'de novo' IMP biosynthetic process"/>
    <property type="evidence" value="ECO:0007669"/>
    <property type="project" value="InterPro"/>
</dbReference>
<keyword evidence="1" id="KW-0963">Cytoplasm</keyword>
<keyword evidence="7" id="KW-0315">Glutamine amidotransferase</keyword>
<dbReference type="GO" id="GO:0016787">
    <property type="term" value="F:hydrolase activity"/>
    <property type="evidence" value="ECO:0007669"/>
    <property type="project" value="UniProtKB-KW"/>
</dbReference>
<dbReference type="EMBL" id="PUIA01000057">
    <property type="protein sequence ID" value="PQO27462.1"/>
    <property type="molecule type" value="Genomic_DNA"/>
</dbReference>
<comment type="caution">
    <text evidence="8">The sequence shown here is derived from an EMBL/GenBank/DDBJ whole genome shotgun (WGS) entry which is preliminary data.</text>
</comment>
<dbReference type="PROSITE" id="PS51273">
    <property type="entry name" value="GATASE_TYPE_1"/>
    <property type="match status" value="1"/>
</dbReference>
<dbReference type="SUPFAM" id="SSF52317">
    <property type="entry name" value="Class I glutamine amidotransferase-like"/>
    <property type="match status" value="1"/>
</dbReference>
<dbReference type="SMART" id="SM01211">
    <property type="entry name" value="GATase_5"/>
    <property type="match status" value="1"/>
</dbReference>
<evidence type="ECO:0000313" key="8">
    <source>
        <dbReference type="EMBL" id="PQO27462.1"/>
    </source>
</evidence>
<keyword evidence="3" id="KW-0547">Nucleotide-binding</keyword>
<dbReference type="PIRSF" id="PIRSF001586">
    <property type="entry name" value="FGAM_synth_I"/>
    <property type="match status" value="1"/>
</dbReference>
<evidence type="ECO:0000256" key="3">
    <source>
        <dbReference type="ARBA" id="ARBA00022741"/>
    </source>
</evidence>
<dbReference type="OrthoDB" id="9804441at2"/>
<dbReference type="Gene3D" id="3.40.50.880">
    <property type="match status" value="1"/>
</dbReference>
<accession>A0A2S8F5M2</accession>
<evidence type="ECO:0000256" key="4">
    <source>
        <dbReference type="ARBA" id="ARBA00022755"/>
    </source>
</evidence>
<reference evidence="8 9" key="1">
    <citation type="submission" date="2018-02" db="EMBL/GenBank/DDBJ databases">
        <title>Comparative genomes isolates from brazilian mangrove.</title>
        <authorList>
            <person name="Araujo J.E."/>
            <person name="Taketani R.G."/>
            <person name="Silva M.C.P."/>
            <person name="Loureco M.V."/>
            <person name="Andreote F.D."/>
        </authorList>
    </citation>
    <scope>NUCLEOTIDE SEQUENCE [LARGE SCALE GENOMIC DNA]</scope>
    <source>
        <strain evidence="8 9">HEX-2 MGV</strain>
    </source>
</reference>
<proteinExistence type="predicted"/>
<evidence type="ECO:0000313" key="9">
    <source>
        <dbReference type="Proteomes" id="UP000240009"/>
    </source>
</evidence>
<dbReference type="CDD" id="cd01740">
    <property type="entry name" value="GATase1_FGAR_AT"/>
    <property type="match status" value="1"/>
</dbReference>
<dbReference type="PANTHER" id="PTHR10099">
    <property type="entry name" value="PHOSPHORIBOSYLFORMYLGLYCINAMIDINE SYNTHASE"/>
    <property type="match status" value="1"/>
</dbReference>
<evidence type="ECO:0000256" key="1">
    <source>
        <dbReference type="ARBA" id="ARBA00022490"/>
    </source>
</evidence>
<sequence length="259" mass="28625">MAQPKALLIRSPGTNCDQETAYAFEQSGAAADRVHLNRLLEKPELLHDYQILALSGGFSYGDDISAGRIVGSLFRHHLMDAVKKFHEDGKLILGICNGFQILIKTGLLLADDEQGLPSSTLAWNDCHMFQDRWVNLKTSSNKCVFLQDINQMYLPVAHAEGRFVARDEATLDALEAAGQLCLTYAANREGEDCISFPDNPNGAQRHVAGVCDATGRIFGLMPHPERYIDRTHHPRWTRGEGTDPGEGLKLFQNAVAFFG</sequence>
<dbReference type="AlphaFoldDB" id="A0A2S8F5M2"/>
<dbReference type="Proteomes" id="UP000240009">
    <property type="component" value="Unassembled WGS sequence"/>
</dbReference>
<dbReference type="InterPro" id="IPR010075">
    <property type="entry name" value="PRibForGlyAmidine_synth_PurQ"/>
</dbReference>
<name>A0A2S8F5M2_9BACT</name>
<protein>
    <submittedName>
        <fullName evidence="8">Phosphoribosylformylglycinamidine synthase I</fullName>
    </submittedName>
</protein>
<keyword evidence="5" id="KW-0378">Hydrolase</keyword>
<dbReference type="GO" id="GO:0004642">
    <property type="term" value="F:phosphoribosylformylglycinamidine synthase activity"/>
    <property type="evidence" value="ECO:0007669"/>
    <property type="project" value="InterPro"/>
</dbReference>
<evidence type="ECO:0000256" key="5">
    <source>
        <dbReference type="ARBA" id="ARBA00022801"/>
    </source>
</evidence>
<dbReference type="GO" id="GO:0005524">
    <property type="term" value="F:ATP binding"/>
    <property type="evidence" value="ECO:0007669"/>
    <property type="project" value="UniProtKB-KW"/>
</dbReference>
<dbReference type="Pfam" id="PF13507">
    <property type="entry name" value="GATase_5"/>
    <property type="match status" value="1"/>
</dbReference>
<keyword evidence="2" id="KW-0436">Ligase</keyword>
<organism evidence="8 9">
    <name type="scientific">Blastopirellula marina</name>
    <dbReference type="NCBI Taxonomy" id="124"/>
    <lineage>
        <taxon>Bacteria</taxon>
        <taxon>Pseudomonadati</taxon>
        <taxon>Planctomycetota</taxon>
        <taxon>Planctomycetia</taxon>
        <taxon>Pirellulales</taxon>
        <taxon>Pirellulaceae</taxon>
        <taxon>Blastopirellula</taxon>
    </lineage>
</organism>
<dbReference type="GO" id="GO:0005737">
    <property type="term" value="C:cytoplasm"/>
    <property type="evidence" value="ECO:0007669"/>
    <property type="project" value="TreeGrafter"/>
</dbReference>
<evidence type="ECO:0000256" key="2">
    <source>
        <dbReference type="ARBA" id="ARBA00022598"/>
    </source>
</evidence>
<evidence type="ECO:0000256" key="7">
    <source>
        <dbReference type="ARBA" id="ARBA00022962"/>
    </source>
</evidence>
<dbReference type="RefSeq" id="WP_105356236.1">
    <property type="nucleotide sequence ID" value="NZ_PUIA01000057.1"/>
</dbReference>
<keyword evidence="6" id="KW-0067">ATP-binding</keyword>
<dbReference type="InterPro" id="IPR029062">
    <property type="entry name" value="Class_I_gatase-like"/>
</dbReference>
<gene>
    <name evidence="8" type="primary">purQ</name>
    <name evidence="8" type="ORF">C5Y96_18170</name>
</gene>
<evidence type="ECO:0000256" key="6">
    <source>
        <dbReference type="ARBA" id="ARBA00022840"/>
    </source>
</evidence>